<dbReference type="InterPro" id="IPR001853">
    <property type="entry name" value="DSBA-like_thioredoxin_dom"/>
</dbReference>
<dbReference type="InterPro" id="IPR036249">
    <property type="entry name" value="Thioredoxin-like_sf"/>
</dbReference>
<proteinExistence type="predicted"/>
<organism evidence="2 3">
    <name type="scientific">Rubrobacter marinus</name>
    <dbReference type="NCBI Taxonomy" id="2653852"/>
    <lineage>
        <taxon>Bacteria</taxon>
        <taxon>Bacillati</taxon>
        <taxon>Actinomycetota</taxon>
        <taxon>Rubrobacteria</taxon>
        <taxon>Rubrobacterales</taxon>
        <taxon>Rubrobacteraceae</taxon>
        <taxon>Rubrobacter</taxon>
    </lineage>
</organism>
<dbReference type="GO" id="GO:0016491">
    <property type="term" value="F:oxidoreductase activity"/>
    <property type="evidence" value="ECO:0007669"/>
    <property type="project" value="InterPro"/>
</dbReference>
<keyword evidence="3" id="KW-1185">Reference proteome</keyword>
<dbReference type="EMBL" id="CP045121">
    <property type="protein sequence ID" value="QIN79360.1"/>
    <property type="molecule type" value="Genomic_DNA"/>
</dbReference>
<reference evidence="2 3" key="1">
    <citation type="submission" date="2019-10" db="EMBL/GenBank/DDBJ databases">
        <title>Rubrobacter sp nov SCSIO 52915 isolated from a deep-sea sediment in the South China Sea.</title>
        <authorList>
            <person name="Chen R.W."/>
        </authorList>
    </citation>
    <scope>NUCLEOTIDE SEQUENCE [LARGE SCALE GENOMIC DNA]</scope>
    <source>
        <strain evidence="2 3">SCSIO 52915</strain>
    </source>
</reference>
<gene>
    <name evidence="2" type="ORF">GBA65_13515</name>
</gene>
<dbReference type="Proteomes" id="UP000502706">
    <property type="component" value="Chromosome"/>
</dbReference>
<sequence>MIVDVYADVVCPWCYVGERRLERALAMRPGIEVERRWRPFQLQPGMPGGGMPWDVFARRKFGGEANARGAFARLTEVGEGEGIRFDFDRVASAPNTVDAHRLILLAGEHDRGAQWRLVDALFEAYFSGGRNLNDHEHLAGIATNAGLSGDEVRRYLAGEEGRAEVRASQEEAYGRGIQGVPLYAFGNGSVVAGAQPVEAFVRVLDGARAAGHTG</sequence>
<evidence type="ECO:0000259" key="1">
    <source>
        <dbReference type="Pfam" id="PF01323"/>
    </source>
</evidence>
<dbReference type="Gene3D" id="3.40.30.10">
    <property type="entry name" value="Glutaredoxin"/>
    <property type="match status" value="1"/>
</dbReference>
<protein>
    <recommendedName>
        <fullName evidence="1">DSBA-like thioredoxin domain-containing protein</fullName>
    </recommendedName>
</protein>
<dbReference type="SUPFAM" id="SSF52833">
    <property type="entry name" value="Thioredoxin-like"/>
    <property type="match status" value="1"/>
</dbReference>
<dbReference type="PANTHER" id="PTHR13887">
    <property type="entry name" value="GLUTATHIONE S-TRANSFERASE KAPPA"/>
    <property type="match status" value="1"/>
</dbReference>
<evidence type="ECO:0000313" key="2">
    <source>
        <dbReference type="EMBL" id="QIN79360.1"/>
    </source>
</evidence>
<name>A0A6G8PYV8_9ACTN</name>
<dbReference type="KEGG" id="rmar:GBA65_13515"/>
<dbReference type="PANTHER" id="PTHR13887:SF41">
    <property type="entry name" value="THIOREDOXIN SUPERFAMILY PROTEIN"/>
    <property type="match status" value="1"/>
</dbReference>
<dbReference type="CDD" id="cd03024">
    <property type="entry name" value="DsbA_FrnE"/>
    <property type="match status" value="1"/>
</dbReference>
<evidence type="ECO:0000313" key="3">
    <source>
        <dbReference type="Proteomes" id="UP000502706"/>
    </source>
</evidence>
<feature type="domain" description="DSBA-like thioredoxin" evidence="1">
    <location>
        <begin position="3"/>
        <end position="204"/>
    </location>
</feature>
<accession>A0A6G8PYV8</accession>
<dbReference type="AlphaFoldDB" id="A0A6G8PYV8"/>
<dbReference type="Pfam" id="PF01323">
    <property type="entry name" value="DSBA"/>
    <property type="match status" value="1"/>
</dbReference>
<dbReference type="RefSeq" id="WP_166397023.1">
    <property type="nucleotide sequence ID" value="NZ_CP045121.1"/>
</dbReference>